<protein>
    <submittedName>
        <fullName evidence="2">Uncharacterized protein</fullName>
    </submittedName>
</protein>
<dbReference type="Proteomes" id="UP000215539">
    <property type="component" value="Chromosome 1"/>
</dbReference>
<dbReference type="Proteomes" id="UP000065822">
    <property type="component" value="Chromosome"/>
</dbReference>
<gene>
    <name evidence="1" type="ORF">AXF12_04400</name>
    <name evidence="2" type="ORF">SAMEA44541418_00853</name>
</gene>
<evidence type="ECO:0000313" key="4">
    <source>
        <dbReference type="Proteomes" id="UP000215539"/>
    </source>
</evidence>
<keyword evidence="3" id="KW-1185">Reference proteome</keyword>
<reference evidence="2 4" key="2">
    <citation type="submission" date="2017-06" db="EMBL/GenBank/DDBJ databases">
        <authorList>
            <consortium name="Pathogen Informatics"/>
        </authorList>
    </citation>
    <scope>NUCLEOTIDE SEQUENCE [LARGE SCALE GENOMIC DNA]</scope>
    <source>
        <strain evidence="2 4">NCTC12947</strain>
    </source>
</reference>
<accession>A0AAX2GWN4</accession>
<dbReference type="KEGG" id="chg:AXF12_04400"/>
<name>A0AAX2GWN4_9FLAO</name>
<dbReference type="AlphaFoldDB" id="A0AAX2GWN4"/>
<reference evidence="1 3" key="1">
    <citation type="submission" date="2016-02" db="EMBL/GenBank/DDBJ databases">
        <authorList>
            <person name="Holder M.E."/>
            <person name="Ajami N.J."/>
            <person name="Petrosino J.F."/>
        </authorList>
    </citation>
    <scope>NUCLEOTIDE SEQUENCE [LARGE SCALE GENOMIC DNA]</scope>
    <source>
        <strain evidence="1 3">CCUG 32990</strain>
    </source>
</reference>
<evidence type="ECO:0000313" key="2">
    <source>
        <dbReference type="EMBL" id="SNV07086.1"/>
    </source>
</evidence>
<evidence type="ECO:0000313" key="1">
    <source>
        <dbReference type="EMBL" id="AMD84820.1"/>
    </source>
</evidence>
<evidence type="ECO:0000313" key="3">
    <source>
        <dbReference type="Proteomes" id="UP000065822"/>
    </source>
</evidence>
<dbReference type="RefSeq" id="WP_066428652.1">
    <property type="nucleotide sequence ID" value="NZ_CP014227.1"/>
</dbReference>
<organism evidence="2 4">
    <name type="scientific">Capnocytophaga haemolytica</name>
    <dbReference type="NCBI Taxonomy" id="45243"/>
    <lineage>
        <taxon>Bacteria</taxon>
        <taxon>Pseudomonadati</taxon>
        <taxon>Bacteroidota</taxon>
        <taxon>Flavobacteriia</taxon>
        <taxon>Flavobacteriales</taxon>
        <taxon>Flavobacteriaceae</taxon>
        <taxon>Capnocytophaga</taxon>
    </lineage>
</organism>
<proteinExistence type="predicted"/>
<dbReference type="EMBL" id="CP014227">
    <property type="protein sequence ID" value="AMD84820.1"/>
    <property type="molecule type" value="Genomic_DNA"/>
</dbReference>
<sequence>MIKNKIYTSFEQIDTDLKILKLQKEIDTLTLKNHVVGIKEQFTLKNLLAGTWFSFVSTEKRWLQWAVECALYFLFRKKH</sequence>
<dbReference type="EMBL" id="LT906449">
    <property type="protein sequence ID" value="SNV07086.1"/>
    <property type="molecule type" value="Genomic_DNA"/>
</dbReference>